<proteinExistence type="predicted"/>
<dbReference type="EMBL" id="CP029159">
    <property type="protein sequence ID" value="QKM68270.1"/>
    <property type="molecule type" value="Genomic_DNA"/>
</dbReference>
<organism evidence="1 2">
    <name type="scientific">Streptomyces tsukubensis (strain DSM 42081 / NBRC 108919 / NRRL 18488 / 9993)</name>
    <dbReference type="NCBI Taxonomy" id="1114943"/>
    <lineage>
        <taxon>Bacteria</taxon>
        <taxon>Bacillati</taxon>
        <taxon>Actinomycetota</taxon>
        <taxon>Actinomycetes</taxon>
        <taxon>Kitasatosporales</taxon>
        <taxon>Streptomycetaceae</taxon>
        <taxon>Streptomyces</taxon>
    </lineage>
</organism>
<reference evidence="1 2" key="1">
    <citation type="journal article" date="2012" name="J. Bacteriol.">
        <title>Draft genome of Streptomyces tsukubaensis NRRL 18488, the producer of the clinically important immunosuppressant tacrolimus (FK506).</title>
        <authorList>
            <person name="Barreiro C."/>
            <person name="Prieto C."/>
            <person name="Sola-Landa A."/>
            <person name="Solera E."/>
            <person name="Martinez-Castro M."/>
            <person name="Perez-Redondo R."/>
            <person name="Garcia-Estrada C."/>
            <person name="Aparicio J.F."/>
            <person name="Fernandez-Martinez L.T."/>
            <person name="Santos-Aberturas J."/>
            <person name="Salehi-Najafabadi Z."/>
            <person name="Rodriguez-Garcia A."/>
            <person name="Tauch A."/>
            <person name="Martin J.F."/>
        </authorList>
    </citation>
    <scope>NUCLEOTIDE SEQUENCE [LARGE SCALE GENOMIC DNA]</scope>
    <source>
        <strain evidence="2">DSM 42081 / NBRC 108919 / NRRL 18488 / 9993</strain>
    </source>
</reference>
<dbReference type="Proteomes" id="UP000005940">
    <property type="component" value="Chromosome"/>
</dbReference>
<sequence length="84" mass="9042">MHAGGTAVVTDSSWEPQVDDIVRDAGSNRIGRVMDRFGARYSLRPLTGGREWEARSGDLRPVTTSDLLSAAVAKTNQRSSKGVP</sequence>
<evidence type="ECO:0000313" key="2">
    <source>
        <dbReference type="Proteomes" id="UP000005940"/>
    </source>
</evidence>
<protein>
    <submittedName>
        <fullName evidence="1">Uncharacterized protein</fullName>
    </submittedName>
</protein>
<gene>
    <name evidence="1" type="ORF">STSU_014870</name>
</gene>
<accession>A0A7G3UGN7</accession>
<name>A0A7G3UGN7_STRT9</name>
<keyword evidence="2" id="KW-1185">Reference proteome</keyword>
<dbReference type="AlphaFoldDB" id="A0A7G3UGN7"/>
<evidence type="ECO:0000313" key="1">
    <source>
        <dbReference type="EMBL" id="QKM68270.1"/>
    </source>
</evidence>